<sequence length="50" mass="5571">MPSKRKVNSIFRGSGESMTIDAMRVRADLACVTDPHYPMSKSWVRASGSR</sequence>
<accession>A0AAW9D0N7</accession>
<evidence type="ECO:0000313" key="2">
    <source>
        <dbReference type="Proteomes" id="UP001272137"/>
    </source>
</evidence>
<evidence type="ECO:0000313" key="1">
    <source>
        <dbReference type="EMBL" id="MDW9254823.1"/>
    </source>
</evidence>
<name>A0AAW9D0N7_BURTH</name>
<comment type="caution">
    <text evidence="1">The sequence shown here is derived from an EMBL/GenBank/DDBJ whole genome shotgun (WGS) entry which is preliminary data.</text>
</comment>
<dbReference type="AlphaFoldDB" id="A0AAW9D0N7"/>
<dbReference type="EMBL" id="QXCT01000002">
    <property type="protein sequence ID" value="MDW9254823.1"/>
    <property type="molecule type" value="Genomic_DNA"/>
</dbReference>
<reference evidence="1" key="1">
    <citation type="submission" date="2018-08" db="EMBL/GenBank/DDBJ databases">
        <title>Identification of Burkholderia cepacia strains that express a Burkholderia pseudomallei-like capsular polysaccharide.</title>
        <authorList>
            <person name="Burtnick M.N."/>
            <person name="Vongsouvath M."/>
            <person name="Newton P."/>
            <person name="Wuthiekanun V."/>
            <person name="Limmathurotsakul D."/>
            <person name="Brett P.J."/>
            <person name="Chantratita N."/>
            <person name="Dance D.A."/>
        </authorList>
    </citation>
    <scope>NUCLEOTIDE SEQUENCE</scope>
    <source>
        <strain evidence="1">SBXCC001</strain>
    </source>
</reference>
<protein>
    <submittedName>
        <fullName evidence="1">Uncharacterized protein</fullName>
    </submittedName>
</protein>
<proteinExistence type="predicted"/>
<dbReference type="Proteomes" id="UP001272137">
    <property type="component" value="Unassembled WGS sequence"/>
</dbReference>
<organism evidence="1 2">
    <name type="scientific">Burkholderia thailandensis</name>
    <dbReference type="NCBI Taxonomy" id="57975"/>
    <lineage>
        <taxon>Bacteria</taxon>
        <taxon>Pseudomonadati</taxon>
        <taxon>Pseudomonadota</taxon>
        <taxon>Betaproteobacteria</taxon>
        <taxon>Burkholderiales</taxon>
        <taxon>Burkholderiaceae</taxon>
        <taxon>Burkholderia</taxon>
        <taxon>pseudomallei group</taxon>
    </lineage>
</organism>
<gene>
    <name evidence="1" type="ORF">C7S16_4066</name>
</gene>